<organism evidence="1 2">
    <name type="scientific">Liparis tanakae</name>
    <name type="common">Tanaka's snailfish</name>
    <dbReference type="NCBI Taxonomy" id="230148"/>
    <lineage>
        <taxon>Eukaryota</taxon>
        <taxon>Metazoa</taxon>
        <taxon>Chordata</taxon>
        <taxon>Craniata</taxon>
        <taxon>Vertebrata</taxon>
        <taxon>Euteleostomi</taxon>
        <taxon>Actinopterygii</taxon>
        <taxon>Neopterygii</taxon>
        <taxon>Teleostei</taxon>
        <taxon>Neoteleostei</taxon>
        <taxon>Acanthomorphata</taxon>
        <taxon>Eupercaria</taxon>
        <taxon>Perciformes</taxon>
        <taxon>Cottioidei</taxon>
        <taxon>Cottales</taxon>
        <taxon>Liparidae</taxon>
        <taxon>Liparis</taxon>
    </lineage>
</organism>
<comment type="caution">
    <text evidence="1">The sequence shown here is derived from an EMBL/GenBank/DDBJ whole genome shotgun (WGS) entry which is preliminary data.</text>
</comment>
<evidence type="ECO:0000313" key="1">
    <source>
        <dbReference type="EMBL" id="TNN42131.1"/>
    </source>
</evidence>
<reference evidence="1 2" key="1">
    <citation type="submission" date="2019-03" db="EMBL/GenBank/DDBJ databases">
        <title>First draft genome of Liparis tanakae, snailfish: a comprehensive survey of snailfish specific genes.</title>
        <authorList>
            <person name="Kim W."/>
            <person name="Song I."/>
            <person name="Jeong J.-H."/>
            <person name="Kim D."/>
            <person name="Kim S."/>
            <person name="Ryu S."/>
            <person name="Song J.Y."/>
            <person name="Lee S.K."/>
        </authorList>
    </citation>
    <scope>NUCLEOTIDE SEQUENCE [LARGE SCALE GENOMIC DNA]</scope>
    <source>
        <tissue evidence="1">Muscle</tissue>
    </source>
</reference>
<dbReference type="EMBL" id="SRLO01001058">
    <property type="protein sequence ID" value="TNN42131.1"/>
    <property type="molecule type" value="Genomic_DNA"/>
</dbReference>
<dbReference type="AlphaFoldDB" id="A0A4Z2FM81"/>
<sequence length="148" mass="15633">MRSIFSTGVLVSSRMVWPLVMTAKVPFSGGGWPPHVNLDDHTSTKRRITGACHRDPSLAASGRTRVPAMRLRTVGAHRGGDASVSDAESDFGFLRLALGVGHTDDSGGVSCPLSIHLKPEPLMVSRVPPAVPPLRGETSEIIGVSSDL</sequence>
<dbReference type="Proteomes" id="UP000314294">
    <property type="component" value="Unassembled WGS sequence"/>
</dbReference>
<accession>A0A4Z2FM81</accession>
<keyword evidence="2" id="KW-1185">Reference proteome</keyword>
<protein>
    <submittedName>
        <fullName evidence="1">Uncharacterized protein</fullName>
    </submittedName>
</protein>
<gene>
    <name evidence="1" type="ORF">EYF80_047710</name>
</gene>
<evidence type="ECO:0000313" key="2">
    <source>
        <dbReference type="Proteomes" id="UP000314294"/>
    </source>
</evidence>
<proteinExistence type="predicted"/>
<name>A0A4Z2FM81_9TELE</name>